<evidence type="ECO:0000256" key="7">
    <source>
        <dbReference type="ARBA" id="ARBA00023125"/>
    </source>
</evidence>
<evidence type="ECO:0000256" key="1">
    <source>
        <dbReference type="ARBA" id="ARBA00022490"/>
    </source>
</evidence>
<dbReference type="EC" id="3.6.4.-" evidence="9"/>
<dbReference type="InterPro" id="IPR011545">
    <property type="entry name" value="DEAD/DEAH_box_helicase_dom"/>
</dbReference>
<dbReference type="InterPro" id="IPR036101">
    <property type="entry name" value="CarD-like/TRCF_RID_sf"/>
</dbReference>
<evidence type="ECO:0000313" key="13">
    <source>
        <dbReference type="Proteomes" id="UP000187408"/>
    </source>
</evidence>
<dbReference type="AlphaFoldDB" id="A0A1R1MJS0"/>
<dbReference type="Pfam" id="PF17757">
    <property type="entry name" value="UvrB_inter"/>
    <property type="match status" value="1"/>
</dbReference>
<evidence type="ECO:0000259" key="10">
    <source>
        <dbReference type="PROSITE" id="PS51192"/>
    </source>
</evidence>
<reference evidence="12 13" key="1">
    <citation type="submission" date="2016-10" db="EMBL/GenBank/DDBJ databases">
        <title>Genome sequence of a sulfur-reducing bacterium Desulfurobacterium indicum K6013.</title>
        <authorList>
            <person name="Cao J."/>
            <person name="Shao Z."/>
            <person name="Alain K."/>
            <person name="Jebbar M."/>
        </authorList>
    </citation>
    <scope>NUCLEOTIDE SEQUENCE [LARGE SCALE GENOMIC DNA]</scope>
    <source>
        <strain evidence="12 13">K6013</strain>
    </source>
</reference>
<keyword evidence="3 9" id="KW-0227">DNA damage</keyword>
<dbReference type="GO" id="GO:0000716">
    <property type="term" value="P:transcription-coupled nucleotide-excision repair, DNA damage recognition"/>
    <property type="evidence" value="ECO:0007669"/>
    <property type="project" value="UniProtKB-UniRule"/>
</dbReference>
<comment type="function">
    <text evidence="9">Couples transcription and DNA repair by recognizing RNA polymerase (RNAP) stalled at DNA lesions. Mediates ATP-dependent release of RNAP and its truncated transcript from the DNA, and recruitment of nucleotide excision repair machinery to the damaged site.</text>
</comment>
<name>A0A1R1MJS0_9BACT</name>
<comment type="subcellular location">
    <subcellularLocation>
        <location evidence="9">Cytoplasm</location>
    </subcellularLocation>
</comment>
<dbReference type="InterPro" id="IPR014001">
    <property type="entry name" value="Helicase_ATP-bd"/>
</dbReference>
<dbReference type="InterPro" id="IPR027417">
    <property type="entry name" value="P-loop_NTPase"/>
</dbReference>
<evidence type="ECO:0000256" key="4">
    <source>
        <dbReference type="ARBA" id="ARBA00022801"/>
    </source>
</evidence>
<evidence type="ECO:0000256" key="3">
    <source>
        <dbReference type="ARBA" id="ARBA00022763"/>
    </source>
</evidence>
<dbReference type="Gene3D" id="3.30.2060.10">
    <property type="entry name" value="Penicillin-binding protein 1b domain"/>
    <property type="match status" value="1"/>
</dbReference>
<dbReference type="Gene3D" id="3.90.1150.50">
    <property type="entry name" value="Transcription-repair-coupling factor, D7 domain"/>
    <property type="match status" value="1"/>
</dbReference>
<keyword evidence="4 9" id="KW-0378">Hydrolase</keyword>
<dbReference type="Gene3D" id="3.40.50.11180">
    <property type="match status" value="1"/>
</dbReference>
<dbReference type="Gene3D" id="3.40.50.300">
    <property type="entry name" value="P-loop containing nucleotide triphosphate hydrolases"/>
    <property type="match status" value="2"/>
</dbReference>
<dbReference type="InterPro" id="IPR037235">
    <property type="entry name" value="TRCF-like_C_D7"/>
</dbReference>
<keyword evidence="2 9" id="KW-0547">Nucleotide-binding</keyword>
<comment type="similarity">
    <text evidence="9">In the C-terminal section; belongs to the helicase family. RecG subfamily.</text>
</comment>
<dbReference type="OrthoDB" id="9804325at2"/>
<dbReference type="GO" id="GO:0003678">
    <property type="term" value="F:DNA helicase activity"/>
    <property type="evidence" value="ECO:0007669"/>
    <property type="project" value="TreeGrafter"/>
</dbReference>
<dbReference type="NCBIfam" id="TIGR00580">
    <property type="entry name" value="mfd"/>
    <property type="match status" value="1"/>
</dbReference>
<dbReference type="Gene3D" id="2.40.10.170">
    <property type="match status" value="1"/>
</dbReference>
<dbReference type="SMART" id="SM00490">
    <property type="entry name" value="HELICc"/>
    <property type="match status" value="1"/>
</dbReference>
<comment type="similarity">
    <text evidence="9">In the N-terminal section; belongs to the UvrB family.</text>
</comment>
<dbReference type="InterPro" id="IPR041471">
    <property type="entry name" value="UvrB_inter"/>
</dbReference>
<dbReference type="PROSITE" id="PS51192">
    <property type="entry name" value="HELICASE_ATP_BIND_1"/>
    <property type="match status" value="1"/>
</dbReference>
<dbReference type="GO" id="GO:0016787">
    <property type="term" value="F:hydrolase activity"/>
    <property type="evidence" value="ECO:0007669"/>
    <property type="project" value="UniProtKB-KW"/>
</dbReference>
<dbReference type="RefSeq" id="WP_076713479.1">
    <property type="nucleotide sequence ID" value="NZ_MOEN01000033.1"/>
</dbReference>
<dbReference type="GO" id="GO:0005737">
    <property type="term" value="C:cytoplasm"/>
    <property type="evidence" value="ECO:0007669"/>
    <property type="project" value="UniProtKB-SubCell"/>
</dbReference>
<gene>
    <name evidence="9" type="primary">mfd</name>
    <name evidence="12" type="ORF">BLW93_07520</name>
</gene>
<keyword evidence="6 9" id="KW-0067">ATP-binding</keyword>
<dbReference type="Pfam" id="PF00271">
    <property type="entry name" value="Helicase_C"/>
    <property type="match status" value="1"/>
</dbReference>
<dbReference type="GO" id="GO:0006355">
    <property type="term" value="P:regulation of DNA-templated transcription"/>
    <property type="evidence" value="ECO:0007669"/>
    <property type="project" value="UniProtKB-UniRule"/>
</dbReference>
<dbReference type="Pfam" id="PF02559">
    <property type="entry name" value="CarD_TRCF_RID"/>
    <property type="match status" value="1"/>
</dbReference>
<dbReference type="InterPro" id="IPR003711">
    <property type="entry name" value="CarD-like/TRCF_RID"/>
</dbReference>
<dbReference type="CDD" id="cd17991">
    <property type="entry name" value="DEXHc_TRCF"/>
    <property type="match status" value="1"/>
</dbReference>
<dbReference type="STRING" id="1914305.BLW93_07520"/>
<dbReference type="InterPro" id="IPR047112">
    <property type="entry name" value="RecG/Mfd"/>
</dbReference>
<organism evidence="12 13">
    <name type="scientific">Desulfurobacterium indicum</name>
    <dbReference type="NCBI Taxonomy" id="1914305"/>
    <lineage>
        <taxon>Bacteria</taxon>
        <taxon>Pseudomonadati</taxon>
        <taxon>Aquificota</taxon>
        <taxon>Aquificia</taxon>
        <taxon>Desulfurobacteriales</taxon>
        <taxon>Desulfurobacteriaceae</taxon>
        <taxon>Desulfurobacterium</taxon>
    </lineage>
</organism>
<dbReference type="SMART" id="SM00487">
    <property type="entry name" value="DEXDc"/>
    <property type="match status" value="1"/>
</dbReference>
<keyword evidence="1 9" id="KW-0963">Cytoplasm</keyword>
<accession>A0A1R1MJS0</accession>
<dbReference type="PANTHER" id="PTHR47964">
    <property type="entry name" value="ATP-DEPENDENT DNA HELICASE HOMOLOG RECG, CHLOROPLASTIC"/>
    <property type="match status" value="1"/>
</dbReference>
<dbReference type="InterPro" id="IPR004576">
    <property type="entry name" value="Mfd"/>
</dbReference>
<evidence type="ECO:0000313" key="12">
    <source>
        <dbReference type="EMBL" id="OMH40013.1"/>
    </source>
</evidence>
<dbReference type="SUPFAM" id="SSF141259">
    <property type="entry name" value="CarD-like"/>
    <property type="match status" value="1"/>
</dbReference>
<evidence type="ECO:0000256" key="8">
    <source>
        <dbReference type="ARBA" id="ARBA00023204"/>
    </source>
</evidence>
<evidence type="ECO:0000259" key="11">
    <source>
        <dbReference type="PROSITE" id="PS51194"/>
    </source>
</evidence>
<dbReference type="PROSITE" id="PS51194">
    <property type="entry name" value="HELICASE_CTER"/>
    <property type="match status" value="1"/>
</dbReference>
<evidence type="ECO:0000256" key="5">
    <source>
        <dbReference type="ARBA" id="ARBA00022806"/>
    </source>
</evidence>
<dbReference type="Pfam" id="PF03461">
    <property type="entry name" value="TRCF"/>
    <property type="match status" value="1"/>
</dbReference>
<dbReference type="HAMAP" id="MF_00969">
    <property type="entry name" value="TRCF"/>
    <property type="match status" value="1"/>
</dbReference>
<protein>
    <recommendedName>
        <fullName evidence="9">Transcription-repair-coupling factor</fullName>
        <shortName evidence="9">TRCF</shortName>
        <ecNumber evidence="9">3.6.4.-</ecNumber>
    </recommendedName>
</protein>
<dbReference type="GO" id="GO:0003684">
    <property type="term" value="F:damaged DNA binding"/>
    <property type="evidence" value="ECO:0007669"/>
    <property type="project" value="InterPro"/>
</dbReference>
<dbReference type="EMBL" id="MOEN01000033">
    <property type="protein sequence ID" value="OMH40013.1"/>
    <property type="molecule type" value="Genomic_DNA"/>
</dbReference>
<dbReference type="GO" id="GO:0005524">
    <property type="term" value="F:ATP binding"/>
    <property type="evidence" value="ECO:0007669"/>
    <property type="project" value="UniProtKB-UniRule"/>
</dbReference>
<dbReference type="SMART" id="SM01058">
    <property type="entry name" value="CarD_TRCF"/>
    <property type="match status" value="1"/>
</dbReference>
<dbReference type="PANTHER" id="PTHR47964:SF1">
    <property type="entry name" value="ATP-DEPENDENT DNA HELICASE HOMOLOG RECG, CHLOROPLASTIC"/>
    <property type="match status" value="1"/>
</dbReference>
<dbReference type="InterPro" id="IPR005118">
    <property type="entry name" value="TRCF_C"/>
</dbReference>
<keyword evidence="13" id="KW-1185">Reference proteome</keyword>
<feature type="domain" description="Helicase C-terminal" evidence="11">
    <location>
        <begin position="726"/>
        <end position="884"/>
    </location>
</feature>
<dbReference type="Proteomes" id="UP000187408">
    <property type="component" value="Unassembled WGS sequence"/>
</dbReference>
<dbReference type="InterPro" id="IPR001650">
    <property type="entry name" value="Helicase_C-like"/>
</dbReference>
<proteinExistence type="inferred from homology"/>
<sequence length="1065" mass="120452">MLDKRLLKVVKGKLKTECKVTCSGLPGGAKALFLKELHTATKEKFILIAPTEPLAEALYADLLRERINAVFIPPWDSSPFELASPSPSVQYKRFSSLFRLLEENFEILVTSVKGYLQKVLSPEEIIEYSLTIEKDKEIQREELEKALSKGGFTRVEADAEEGEFLLKGDTLNVNTPEGKVIVEFFGDTVEKITVNGKEKGEITIFPLFEMVPDRNRLKSLENIYPEVYEKHFLFPSLSGAEKLLPDFFKLVPLKEYIEGYQIVMVEPFQCKAIKEDFIRELENEAKILEREGYPHSKVEGFVSDELPEPSITIVEKGESDADFNLAPLPNLDVVEAEEILKSVSKDTIRVIYSTESLKEEIEKLQKTLNLKITFEKGISAGGYRIKEQSFSHLCEIEVFSPFKEKSVLTLSPGELVVHRDYGIGIFKGITSRKIANKKFDFVEIEYAGGEKLFAPFTQIDRIYPYSGYKGKKPKLDKLGGTSWKNLERRIKASLIKFAKELAELYKERKTATGESIVGNPEILKAFEKAFPFKETEDQLKAIRDVYRDMESEKPMDRLICGDVGFGKTEVAMRAAMKAVSAGKQVALLAPTTILAEQHYRTFKKRFKNFPVTIELLSRFRTKKEQKEILEKLKNGEIDIIIGTHRLTSPDVEFKNLGLLIIDEEHKFGVKTKEKLTSLKKNLDVLYLSATPIPRTLYSAISGFRDISVIETPPVGRKGTKVAVMKYTDKILKTAIERELERNGQVFIVHNDISSLEEIKQKIESFFPNVPSEIIHGQMRADKIERIMHRFVNGETKILIATSIVESGLDIPSANTLIVIGAENFGLSQLYQLKGRVGRGIEKGYCYLLISPKAKLTKDAVKRLEAVKKVSQLGGGFQLALKDLEIRGAGNLLGPQQSGYINSVGLDLYLKLFSEVVEEREKEKDIKLNIPVEAFIPEDYIEDSKERLKVYAELSSTENPSELLDKMKELYGPIPDPVVNTFKLFKIKKLAKELGVTELSLTPSGRLILKFSDEVNISPDRLVKYIKEKGATFTPDKTLYIDAGTTLEKVEETLKELKEKTCDKED</sequence>
<comment type="caution">
    <text evidence="12">The sequence shown here is derived from an EMBL/GenBank/DDBJ whole genome shotgun (WGS) entry which is preliminary data.</text>
</comment>
<dbReference type="SMART" id="SM00982">
    <property type="entry name" value="TRCF"/>
    <property type="match status" value="1"/>
</dbReference>
<dbReference type="SUPFAM" id="SSF143517">
    <property type="entry name" value="TRCF domain-like"/>
    <property type="match status" value="1"/>
</dbReference>
<evidence type="ECO:0000256" key="9">
    <source>
        <dbReference type="HAMAP-Rule" id="MF_00969"/>
    </source>
</evidence>
<evidence type="ECO:0000256" key="2">
    <source>
        <dbReference type="ARBA" id="ARBA00022741"/>
    </source>
</evidence>
<evidence type="ECO:0000256" key="6">
    <source>
        <dbReference type="ARBA" id="ARBA00022840"/>
    </source>
</evidence>
<feature type="domain" description="Helicase ATP-binding" evidence="10">
    <location>
        <begin position="548"/>
        <end position="709"/>
    </location>
</feature>
<dbReference type="Pfam" id="PF00270">
    <property type="entry name" value="DEAD"/>
    <property type="match status" value="1"/>
</dbReference>
<dbReference type="SUPFAM" id="SSF52540">
    <property type="entry name" value="P-loop containing nucleoside triphosphate hydrolases"/>
    <property type="match status" value="3"/>
</dbReference>
<keyword evidence="8 9" id="KW-0234">DNA repair</keyword>
<keyword evidence="5" id="KW-0347">Helicase</keyword>
<keyword evidence="7 9" id="KW-0238">DNA-binding</keyword>